<dbReference type="InterPro" id="IPR004012">
    <property type="entry name" value="Run_dom"/>
</dbReference>
<dbReference type="AlphaFoldDB" id="A0A819ICP4"/>
<dbReference type="Pfam" id="PF02759">
    <property type="entry name" value="RUN"/>
    <property type="match status" value="1"/>
</dbReference>
<name>A0A819ICP4_9BILA</name>
<dbReference type="InterPro" id="IPR047343">
    <property type="entry name" value="RUSC1_2"/>
</dbReference>
<feature type="region of interest" description="Disordered" evidence="1">
    <location>
        <begin position="376"/>
        <end position="401"/>
    </location>
</feature>
<organism evidence="3 4">
    <name type="scientific">Adineta steineri</name>
    <dbReference type="NCBI Taxonomy" id="433720"/>
    <lineage>
        <taxon>Eukaryota</taxon>
        <taxon>Metazoa</taxon>
        <taxon>Spiralia</taxon>
        <taxon>Gnathifera</taxon>
        <taxon>Rotifera</taxon>
        <taxon>Eurotatoria</taxon>
        <taxon>Bdelloidea</taxon>
        <taxon>Adinetida</taxon>
        <taxon>Adinetidae</taxon>
        <taxon>Adineta</taxon>
    </lineage>
</organism>
<proteinExistence type="predicted"/>
<accession>A0A819ICP4</accession>
<dbReference type="PANTHER" id="PTHR15591:SF19">
    <property type="entry name" value="RUN DOMAIN-CONTAINING PROTEIN 1 ISOFORM X1"/>
    <property type="match status" value="1"/>
</dbReference>
<dbReference type="SMART" id="SM00593">
    <property type="entry name" value="RUN"/>
    <property type="match status" value="1"/>
</dbReference>
<dbReference type="Gene3D" id="1.20.58.900">
    <property type="match status" value="1"/>
</dbReference>
<sequence length="600" mass="68225">MLQEDFNDDRLPMTGRLTPIGGASSDTEFGRSVNEEVNEKLILLEEHERLNSSLAALTRHFAHVQLRLQQVVGAPTTEDRESLLLELHEFASSGIPDVMCQSSMYTNDCTNEELIENEKCREKEFISELKQKLDELERYAAASGSLEGAPTSVTMEKQRVLIDQLRTKLDLQFDDAAVSKLSFVLIYEKRKKEFVYIIDFDFRAEELRKLVDQAIHQLTNPVKLKENLITQMRTQINDLEKFIEFLKADSANAAAAASSLSPNDMKSIEPYKSSPNKSNPTTMNSFKMHSTTNKFSTENHANFSQTMKKVVVLTQLYTFLLLTCGTRTMQKKSNQPTPNMKKDIVAKKHFGDLRAKLEVAIDKVLNAIRLTNTFTRHNHGYTDDDDENNSSSVTTSDNDDEDYDQNAVVLAVRQDLAPALRALLEHGLYETNYSTSLAVWGCFATRASHAATNDTMHAWKLFLKFYEMKRGNEFANSPARKLSESFSLDVIGGKPITLKQCLLSGIDNIVKIHEKHSKSMDSCFKSFLCYALNEKKLVSFLRIILKTVPLVENYYQPWSYTKTTGFNDALHSLDRLATVDFHLPINVSVRRFMNNRDLIE</sequence>
<feature type="region of interest" description="Disordered" evidence="1">
    <location>
        <begin position="1"/>
        <end position="30"/>
    </location>
</feature>
<dbReference type="CDD" id="cd17683">
    <property type="entry name" value="RUN_RUNDC1"/>
    <property type="match status" value="1"/>
</dbReference>
<dbReference type="SUPFAM" id="SSF140741">
    <property type="entry name" value="RUN domain-like"/>
    <property type="match status" value="1"/>
</dbReference>
<dbReference type="Pfam" id="PF26030">
    <property type="entry name" value="RUNDC1"/>
    <property type="match status" value="2"/>
</dbReference>
<feature type="domain" description="RUN" evidence="2">
    <location>
        <begin position="407"/>
        <end position="588"/>
    </location>
</feature>
<comment type="caution">
    <text evidence="3">The sequence shown here is derived from an EMBL/GenBank/DDBJ whole genome shotgun (WGS) entry which is preliminary data.</text>
</comment>
<dbReference type="InterPro" id="IPR058732">
    <property type="entry name" value="RUNDC1_M"/>
</dbReference>
<dbReference type="EMBL" id="CAJOAY010002042">
    <property type="protein sequence ID" value="CAF3914591.1"/>
    <property type="molecule type" value="Genomic_DNA"/>
</dbReference>
<dbReference type="Proteomes" id="UP000663881">
    <property type="component" value="Unassembled WGS sequence"/>
</dbReference>
<evidence type="ECO:0000256" key="1">
    <source>
        <dbReference type="SAM" id="MobiDB-lite"/>
    </source>
</evidence>
<gene>
    <name evidence="3" type="ORF">OKA104_LOCUS24914</name>
</gene>
<reference evidence="3" key="1">
    <citation type="submission" date="2021-02" db="EMBL/GenBank/DDBJ databases">
        <authorList>
            <person name="Nowell W R."/>
        </authorList>
    </citation>
    <scope>NUCLEOTIDE SEQUENCE</scope>
</reference>
<dbReference type="PANTHER" id="PTHR15591">
    <property type="entry name" value="RUN AND SH3 DOMAIN CONTAINING"/>
    <property type="match status" value="1"/>
</dbReference>
<dbReference type="PROSITE" id="PS50826">
    <property type="entry name" value="RUN"/>
    <property type="match status" value="1"/>
</dbReference>
<evidence type="ECO:0000259" key="2">
    <source>
        <dbReference type="PROSITE" id="PS50826"/>
    </source>
</evidence>
<evidence type="ECO:0000313" key="4">
    <source>
        <dbReference type="Proteomes" id="UP000663881"/>
    </source>
</evidence>
<dbReference type="InterPro" id="IPR037213">
    <property type="entry name" value="Run_dom_sf"/>
</dbReference>
<evidence type="ECO:0000313" key="3">
    <source>
        <dbReference type="EMBL" id="CAF3914591.1"/>
    </source>
</evidence>
<protein>
    <recommendedName>
        <fullName evidence="2">RUN domain-containing protein</fullName>
    </recommendedName>
</protein>